<comment type="caution">
    <text evidence="2">The sequence shown here is derived from an EMBL/GenBank/DDBJ whole genome shotgun (WGS) entry which is preliminary data.</text>
</comment>
<evidence type="ECO:0000256" key="1">
    <source>
        <dbReference type="SAM" id="MobiDB-lite"/>
    </source>
</evidence>
<dbReference type="Pfam" id="PF11687">
    <property type="entry name" value="DUF3284"/>
    <property type="match status" value="1"/>
</dbReference>
<dbReference type="SUPFAM" id="SSF55961">
    <property type="entry name" value="Bet v1-like"/>
    <property type="match status" value="1"/>
</dbReference>
<proteinExistence type="predicted"/>
<accession>A0ABT7VAI7</accession>
<protein>
    <submittedName>
        <fullName evidence="2">DUF3284 domain-containing protein</fullName>
    </submittedName>
</protein>
<reference evidence="3" key="1">
    <citation type="submission" date="2023-06" db="EMBL/GenBank/DDBJ databases">
        <title>Identification and characterization of horizontal gene transfer across gut microbiota members of farm animals based on homology search.</title>
        <authorList>
            <person name="Zeman M."/>
            <person name="Kubasova T."/>
            <person name="Jahodarova E."/>
            <person name="Nykrynova M."/>
            <person name="Rychlik I."/>
        </authorList>
    </citation>
    <scope>NUCLEOTIDE SEQUENCE [LARGE SCALE GENOMIC DNA]</scope>
    <source>
        <strain evidence="3">154_Feed</strain>
    </source>
</reference>
<organism evidence="2 3">
    <name type="scientific">Enorma phocaeensis</name>
    <dbReference type="NCBI Taxonomy" id="1871019"/>
    <lineage>
        <taxon>Bacteria</taxon>
        <taxon>Bacillati</taxon>
        <taxon>Actinomycetota</taxon>
        <taxon>Coriobacteriia</taxon>
        <taxon>Coriobacteriales</taxon>
        <taxon>Coriobacteriaceae</taxon>
        <taxon>Enorma</taxon>
    </lineage>
</organism>
<name>A0ABT7VAI7_9ACTN</name>
<dbReference type="InterPro" id="IPR021701">
    <property type="entry name" value="DUF3284"/>
</dbReference>
<reference evidence="2 3" key="2">
    <citation type="submission" date="2023-06" db="EMBL/GenBank/DDBJ databases">
        <authorList>
            <person name="Zeman M."/>
            <person name="Kubasova T."/>
            <person name="Jahodarova E."/>
            <person name="Nykrynova M."/>
            <person name="Rychlik I."/>
        </authorList>
    </citation>
    <scope>NUCLEOTIDE SEQUENCE [LARGE SCALE GENOMIC DNA]</scope>
    <source>
        <strain evidence="2 3">154_Feed</strain>
    </source>
</reference>
<keyword evidence="3" id="KW-1185">Reference proteome</keyword>
<evidence type="ECO:0000313" key="3">
    <source>
        <dbReference type="Proteomes" id="UP001529421"/>
    </source>
</evidence>
<evidence type="ECO:0000313" key="2">
    <source>
        <dbReference type="EMBL" id="MDM8275514.1"/>
    </source>
</evidence>
<gene>
    <name evidence="2" type="ORF">QUW28_08440</name>
</gene>
<dbReference type="EMBL" id="JAUDDZ010000012">
    <property type="protein sequence ID" value="MDM8275514.1"/>
    <property type="molecule type" value="Genomic_DNA"/>
</dbReference>
<dbReference type="InterPro" id="IPR023393">
    <property type="entry name" value="START-like_dom_sf"/>
</dbReference>
<dbReference type="RefSeq" id="WP_289545610.1">
    <property type="nucleotide sequence ID" value="NZ_JAUDDZ010000012.1"/>
</dbReference>
<dbReference type="Gene3D" id="3.30.530.20">
    <property type="match status" value="1"/>
</dbReference>
<feature type="compositionally biased region" description="Basic and acidic residues" evidence="1">
    <location>
        <begin position="141"/>
        <end position="150"/>
    </location>
</feature>
<sequence>MEITQHLDVTPEEFFDLLERNVLKDIEDATGKVISASKIHGHRYTKVVRQGRLKSEMKVRIKSYQPPECYTVKFSAPQGETLISYQAAPAEGGGTDVTYIEEFSPKDPGFGLNRKINQMRYNFKVRERAKRTLPAMEKYIKQERRLKEEGIDPTGEADGPSPDAPAADAAPQAAENAPGSHDSADKA</sequence>
<feature type="compositionally biased region" description="Low complexity" evidence="1">
    <location>
        <begin position="157"/>
        <end position="178"/>
    </location>
</feature>
<dbReference type="CDD" id="cd07812">
    <property type="entry name" value="SRPBCC"/>
    <property type="match status" value="1"/>
</dbReference>
<dbReference type="Proteomes" id="UP001529421">
    <property type="component" value="Unassembled WGS sequence"/>
</dbReference>
<feature type="region of interest" description="Disordered" evidence="1">
    <location>
        <begin position="141"/>
        <end position="187"/>
    </location>
</feature>